<feature type="non-terminal residue" evidence="2">
    <location>
        <position position="63"/>
    </location>
</feature>
<sequence length="63" mass="6153">MTEPTEPPEEAAPAATPDDTREPGAESADAGARGGVVAEEEAQGEAAPVDGEEPLGGGRASHG</sequence>
<dbReference type="Proteomes" id="UP000481583">
    <property type="component" value="Unassembled WGS sequence"/>
</dbReference>
<evidence type="ECO:0000256" key="1">
    <source>
        <dbReference type="SAM" id="MobiDB-lite"/>
    </source>
</evidence>
<feature type="compositionally biased region" description="Gly residues" evidence="1">
    <location>
        <begin position="54"/>
        <end position="63"/>
    </location>
</feature>
<keyword evidence="3" id="KW-1185">Reference proteome</keyword>
<gene>
    <name evidence="2" type="ORF">G5C51_13330</name>
</gene>
<organism evidence="2 3">
    <name type="scientific">Streptomyces coryli</name>
    <dbReference type="NCBI Taxonomy" id="1128680"/>
    <lineage>
        <taxon>Bacteria</taxon>
        <taxon>Bacillati</taxon>
        <taxon>Actinomycetota</taxon>
        <taxon>Actinomycetes</taxon>
        <taxon>Kitasatosporales</taxon>
        <taxon>Streptomycetaceae</taxon>
        <taxon>Streptomyces</taxon>
    </lineage>
</organism>
<reference evidence="2 3" key="1">
    <citation type="submission" date="2020-02" db="EMBL/GenBank/DDBJ databases">
        <title>Whole-genome analyses of novel actinobacteria.</title>
        <authorList>
            <person name="Sahin N."/>
        </authorList>
    </citation>
    <scope>NUCLEOTIDE SEQUENCE [LARGE SCALE GENOMIC DNA]</scope>
    <source>
        <strain evidence="2 3">A7024</strain>
    </source>
</reference>
<comment type="caution">
    <text evidence="2">The sequence shown here is derived from an EMBL/GenBank/DDBJ whole genome shotgun (WGS) entry which is preliminary data.</text>
</comment>
<evidence type="ECO:0000313" key="3">
    <source>
        <dbReference type="Proteomes" id="UP000481583"/>
    </source>
</evidence>
<protein>
    <submittedName>
        <fullName evidence="2">Uncharacterized protein</fullName>
    </submittedName>
</protein>
<accession>A0A6G4TYB3</accession>
<proteinExistence type="predicted"/>
<name>A0A6G4TYB3_9ACTN</name>
<dbReference type="EMBL" id="JAAKZV010000046">
    <property type="protein sequence ID" value="NGN64874.1"/>
    <property type="molecule type" value="Genomic_DNA"/>
</dbReference>
<feature type="compositionally biased region" description="Low complexity" evidence="1">
    <location>
        <begin position="28"/>
        <end position="37"/>
    </location>
</feature>
<dbReference type="RefSeq" id="WP_206313781.1">
    <property type="nucleotide sequence ID" value="NZ_JAAKZV010000046.1"/>
</dbReference>
<dbReference type="AlphaFoldDB" id="A0A6G4TYB3"/>
<evidence type="ECO:0000313" key="2">
    <source>
        <dbReference type="EMBL" id="NGN64874.1"/>
    </source>
</evidence>
<feature type="region of interest" description="Disordered" evidence="1">
    <location>
        <begin position="1"/>
        <end position="63"/>
    </location>
</feature>